<dbReference type="AlphaFoldDB" id="A0AAD1X491"/>
<dbReference type="EMBL" id="CAMPGE010001369">
    <property type="protein sequence ID" value="CAI2360149.1"/>
    <property type="molecule type" value="Genomic_DNA"/>
</dbReference>
<accession>A0AAD1X491</accession>
<name>A0AAD1X491_EUPCR</name>
<gene>
    <name evidence="1" type="ORF">ECRASSUSDP1_LOCUS1447</name>
</gene>
<reference evidence="1" key="1">
    <citation type="submission" date="2023-07" db="EMBL/GenBank/DDBJ databases">
        <authorList>
            <consortium name="AG Swart"/>
            <person name="Singh M."/>
            <person name="Singh A."/>
            <person name="Seah K."/>
            <person name="Emmerich C."/>
        </authorList>
    </citation>
    <scope>NUCLEOTIDE SEQUENCE</scope>
    <source>
        <strain evidence="1">DP1</strain>
    </source>
</reference>
<protein>
    <submittedName>
        <fullName evidence="1">Uncharacterized protein</fullName>
    </submittedName>
</protein>
<comment type="caution">
    <text evidence="1">The sequence shown here is derived from an EMBL/GenBank/DDBJ whole genome shotgun (WGS) entry which is preliminary data.</text>
</comment>
<evidence type="ECO:0000313" key="1">
    <source>
        <dbReference type="EMBL" id="CAI2360149.1"/>
    </source>
</evidence>
<keyword evidence="2" id="KW-1185">Reference proteome</keyword>
<organism evidence="1 2">
    <name type="scientific">Euplotes crassus</name>
    <dbReference type="NCBI Taxonomy" id="5936"/>
    <lineage>
        <taxon>Eukaryota</taxon>
        <taxon>Sar</taxon>
        <taxon>Alveolata</taxon>
        <taxon>Ciliophora</taxon>
        <taxon>Intramacronucleata</taxon>
        <taxon>Spirotrichea</taxon>
        <taxon>Hypotrichia</taxon>
        <taxon>Euplotida</taxon>
        <taxon>Euplotidae</taxon>
        <taxon>Moneuplotes</taxon>
    </lineage>
</organism>
<dbReference type="Proteomes" id="UP001295684">
    <property type="component" value="Unassembled WGS sequence"/>
</dbReference>
<sequence length="134" mass="15058">MNSESQIKPFIPSKDIWSDDLVSCEDTDDCSPQVPKITHQFSNTLKTNKGKSNKEDFNLNCLLKVNGNGDSQDSRSKQASSLADSSPLEICISRAKKSKAKTYIRSSQKRYLNDKEVKLLRKISSSEILKMLLT</sequence>
<proteinExistence type="predicted"/>
<evidence type="ECO:0000313" key="2">
    <source>
        <dbReference type="Proteomes" id="UP001295684"/>
    </source>
</evidence>